<feature type="region of interest" description="Disordered" evidence="1">
    <location>
        <begin position="54"/>
        <end position="76"/>
    </location>
</feature>
<dbReference type="Gene3D" id="2.40.160.210">
    <property type="entry name" value="Acyl-CoA thioesterase, double hotdog domain"/>
    <property type="match status" value="1"/>
</dbReference>
<dbReference type="Proteomes" id="UP000633136">
    <property type="component" value="Unassembled WGS sequence"/>
</dbReference>
<evidence type="ECO:0000313" key="5">
    <source>
        <dbReference type="Proteomes" id="UP000633136"/>
    </source>
</evidence>
<gene>
    <name evidence="4" type="ORF">GCM10011401_11140</name>
</gene>
<feature type="domain" description="Acyl-CoA thioesterase-like N-terminal HotDog" evidence="2">
    <location>
        <begin position="28"/>
        <end position="127"/>
    </location>
</feature>
<accession>A0A917AQ73</accession>
<name>A0A917AQ73_9MICC</name>
<dbReference type="InterPro" id="IPR049450">
    <property type="entry name" value="ACOT8-like_C"/>
</dbReference>
<dbReference type="AlphaFoldDB" id="A0A917AQ73"/>
<feature type="domain" description="Acyl-CoA thioesterase-like C-terminal" evidence="3">
    <location>
        <begin position="166"/>
        <end position="276"/>
    </location>
</feature>
<feature type="compositionally biased region" description="Low complexity" evidence="1">
    <location>
        <begin position="54"/>
        <end position="64"/>
    </location>
</feature>
<keyword evidence="5" id="KW-1185">Reference proteome</keyword>
<dbReference type="SUPFAM" id="SSF54637">
    <property type="entry name" value="Thioesterase/thiol ester dehydrase-isomerase"/>
    <property type="match status" value="1"/>
</dbReference>
<dbReference type="Pfam" id="PF13622">
    <property type="entry name" value="4HBT_3"/>
    <property type="match status" value="1"/>
</dbReference>
<evidence type="ECO:0000256" key="1">
    <source>
        <dbReference type="SAM" id="MobiDB-lite"/>
    </source>
</evidence>
<organism evidence="4 5">
    <name type="scientific">Nesterenkonia cremea</name>
    <dbReference type="NCBI Taxonomy" id="1882340"/>
    <lineage>
        <taxon>Bacteria</taxon>
        <taxon>Bacillati</taxon>
        <taxon>Actinomycetota</taxon>
        <taxon>Actinomycetes</taxon>
        <taxon>Micrococcales</taxon>
        <taxon>Micrococcaceae</taxon>
        <taxon>Nesterenkonia</taxon>
    </lineage>
</organism>
<dbReference type="EMBL" id="BMIS01000004">
    <property type="protein sequence ID" value="GGE65652.1"/>
    <property type="molecule type" value="Genomic_DNA"/>
</dbReference>
<evidence type="ECO:0000259" key="2">
    <source>
        <dbReference type="Pfam" id="PF13622"/>
    </source>
</evidence>
<dbReference type="RefSeq" id="WP_188683566.1">
    <property type="nucleotide sequence ID" value="NZ_BMIS01000004.1"/>
</dbReference>
<comment type="caution">
    <text evidence="4">The sequence shown here is derived from an EMBL/GenBank/DDBJ whole genome shotgun (WGS) entry which is preliminary data.</text>
</comment>
<dbReference type="InterPro" id="IPR049449">
    <property type="entry name" value="TesB_ACOT8-like_N"/>
</dbReference>
<protein>
    <submittedName>
        <fullName evidence="4">Thioesterase</fullName>
    </submittedName>
</protein>
<dbReference type="Pfam" id="PF20789">
    <property type="entry name" value="4HBT_3C"/>
    <property type="match status" value="1"/>
</dbReference>
<dbReference type="InterPro" id="IPR042171">
    <property type="entry name" value="Acyl-CoA_hotdog"/>
</dbReference>
<evidence type="ECO:0000313" key="4">
    <source>
        <dbReference type="EMBL" id="GGE65652.1"/>
    </source>
</evidence>
<reference evidence="4" key="2">
    <citation type="submission" date="2020-09" db="EMBL/GenBank/DDBJ databases">
        <authorList>
            <person name="Sun Q."/>
            <person name="Zhou Y."/>
        </authorList>
    </citation>
    <scope>NUCLEOTIDE SEQUENCE</scope>
    <source>
        <strain evidence="4">CGMCC 1.15388</strain>
    </source>
</reference>
<dbReference type="InterPro" id="IPR029069">
    <property type="entry name" value="HotDog_dom_sf"/>
</dbReference>
<reference evidence="4" key="1">
    <citation type="journal article" date="2014" name="Int. J. Syst. Evol. Microbiol.">
        <title>Complete genome sequence of Corynebacterium casei LMG S-19264T (=DSM 44701T), isolated from a smear-ripened cheese.</title>
        <authorList>
            <consortium name="US DOE Joint Genome Institute (JGI-PGF)"/>
            <person name="Walter F."/>
            <person name="Albersmeier A."/>
            <person name="Kalinowski J."/>
            <person name="Ruckert C."/>
        </authorList>
    </citation>
    <scope>NUCLEOTIDE SEQUENCE</scope>
    <source>
        <strain evidence="4">CGMCC 1.15388</strain>
    </source>
</reference>
<sequence length="282" mass="30854">MSYFTPLPDADQRTLPARYLATEHTGGAWNPQEQHVAPVFGLMVHVLQQWGRARQSEQARQAEQNGQAGKQAPPLRPVRMSFDILGTLPVGEVTCEVHPLREGRTVELVEVGLSQGGRTAVRLRAWFLAEFSTEDIAGSSFERLDPPESMEPWDATALWPGGFIASLEGRRRQLGEGRSQVWIRSEQEVVEGEEASELASFCSLLDTANGVAVRADPAEVAFPNLDLTVSFFRMPQGPWVGMDTTASIGTTGLGLTHTVLHDADGPVGAMTQSLTVRPLKRR</sequence>
<evidence type="ECO:0000259" key="3">
    <source>
        <dbReference type="Pfam" id="PF20789"/>
    </source>
</evidence>
<proteinExistence type="predicted"/>